<dbReference type="EMBL" id="FOUY01000001">
    <property type="protein sequence ID" value="SFM61054.1"/>
    <property type="molecule type" value="Genomic_DNA"/>
</dbReference>
<dbReference type="SUPFAM" id="SSF48498">
    <property type="entry name" value="Tetracyclin repressor-like, C-terminal domain"/>
    <property type="match status" value="1"/>
</dbReference>
<evidence type="ECO:0000313" key="2">
    <source>
        <dbReference type="Proteomes" id="UP000199614"/>
    </source>
</evidence>
<dbReference type="AlphaFoldDB" id="A0A1I4S9U0"/>
<dbReference type="Proteomes" id="UP000199614">
    <property type="component" value="Unassembled WGS sequence"/>
</dbReference>
<evidence type="ECO:0000313" key="1">
    <source>
        <dbReference type="EMBL" id="SFM61054.1"/>
    </source>
</evidence>
<dbReference type="RefSeq" id="WP_093335999.1">
    <property type="nucleotide sequence ID" value="NZ_FOUY01000001.1"/>
</dbReference>
<protein>
    <submittedName>
        <fullName evidence="1">Transcriptional regulator, TetR family</fullName>
    </submittedName>
</protein>
<reference evidence="1 2" key="1">
    <citation type="submission" date="2016-10" db="EMBL/GenBank/DDBJ databases">
        <authorList>
            <person name="de Groot N.N."/>
        </authorList>
    </citation>
    <scope>NUCLEOTIDE SEQUENCE [LARGE SCALE GENOMIC DNA]</scope>
    <source>
        <strain evidence="1 2">CGMCC 4.1877</strain>
    </source>
</reference>
<accession>A0A1I4S9U0</accession>
<dbReference type="STRING" id="260086.SAMN05216207_1001318"/>
<dbReference type="OrthoDB" id="3579594at2"/>
<dbReference type="InterPro" id="IPR036271">
    <property type="entry name" value="Tet_transcr_reg_TetR-rel_C_sf"/>
</dbReference>
<organism evidence="1 2">
    <name type="scientific">Pseudonocardia ammonioxydans</name>
    <dbReference type="NCBI Taxonomy" id="260086"/>
    <lineage>
        <taxon>Bacteria</taxon>
        <taxon>Bacillati</taxon>
        <taxon>Actinomycetota</taxon>
        <taxon>Actinomycetes</taxon>
        <taxon>Pseudonocardiales</taxon>
        <taxon>Pseudonocardiaceae</taxon>
        <taxon>Pseudonocardia</taxon>
    </lineage>
</organism>
<proteinExistence type="predicted"/>
<dbReference type="InterPro" id="IPR009057">
    <property type="entry name" value="Homeodomain-like_sf"/>
</dbReference>
<keyword evidence="2" id="KW-1185">Reference proteome</keyword>
<gene>
    <name evidence="1" type="ORF">SAMN05216207_1001318</name>
</gene>
<sequence>MPTTPHARSGRPGPKPRLTRQEIVEAAVAVGVDRLSVGAVAEHLGVAPGTLYRYVDGLTEIASAAVALVLARTPLPDPGRGWRAFLEAEAGLAFDLLLGCSGLIRDLDADLGAVAGDRAGRIVATLQHAGFGPTAAVRVTDAVLDTVADGIRQTRWVRGPDGGPGDLSEPARAYLATIDEPVRAEVRGLMTDPRHHVLDKVALVLDGVEHRRARGQEGYAGIA</sequence>
<name>A0A1I4S9U0_PSUAM</name>
<dbReference type="Gene3D" id="1.10.357.10">
    <property type="entry name" value="Tetracycline Repressor, domain 2"/>
    <property type="match status" value="1"/>
</dbReference>
<dbReference type="SUPFAM" id="SSF46689">
    <property type="entry name" value="Homeodomain-like"/>
    <property type="match status" value="1"/>
</dbReference>